<protein>
    <submittedName>
        <fullName evidence="1">16S rRNA (Cytosine(967)-C(5))-methyltransferase RsmB</fullName>
        <ecNumber evidence="1">2.1.1.176</ecNumber>
    </submittedName>
</protein>
<organism evidence="1 2">
    <name type="scientific">Pseudomonas caricapapayae</name>
    <dbReference type="NCBI Taxonomy" id="46678"/>
    <lineage>
        <taxon>Bacteria</taxon>
        <taxon>Pseudomonadati</taxon>
        <taxon>Pseudomonadota</taxon>
        <taxon>Gammaproteobacteria</taxon>
        <taxon>Pseudomonadales</taxon>
        <taxon>Pseudomonadaceae</taxon>
        <taxon>Pseudomonas</taxon>
    </lineage>
</organism>
<reference evidence="1" key="1">
    <citation type="submission" date="2024-10" db="EMBL/GenBank/DDBJ databases">
        <title>Aeromonas and Pseudomonas from the Cagarras Archipelago, Rio de Janeiro, Brazil.</title>
        <authorList>
            <person name="Canellas A.L.B."/>
            <person name="Laport M.S."/>
        </authorList>
    </citation>
    <scope>NUCLEOTIDE SEQUENCE</scope>
    <source>
        <strain evidence="1">ACP-7</strain>
    </source>
</reference>
<evidence type="ECO:0000313" key="1">
    <source>
        <dbReference type="EMBL" id="MFJ1338283.1"/>
    </source>
</evidence>
<keyword evidence="2" id="KW-1185">Reference proteome</keyword>
<comment type="caution">
    <text evidence="1">The sequence shown here is derived from an EMBL/GenBank/DDBJ whole genome shotgun (WGS) entry which is preliminary data.</text>
</comment>
<dbReference type="Proteomes" id="UP001615411">
    <property type="component" value="Unassembled WGS sequence"/>
</dbReference>
<dbReference type="EMBL" id="JBIUGF010000021">
    <property type="protein sequence ID" value="MFJ1338283.1"/>
    <property type="molecule type" value="Genomic_DNA"/>
</dbReference>
<name>A0ACC7LT73_9PSED</name>
<proteinExistence type="predicted"/>
<keyword evidence="1" id="KW-0808">Transferase</keyword>
<gene>
    <name evidence="1" type="primary">rsmB</name>
    <name evidence="1" type="ORF">ACIKP7_09125</name>
</gene>
<sequence length="436" mass="47711">MNPRLAAARALAAVLSGKASLNSSLPVQLDKVEVRDRGLTQDLAFGTARWQPRLSALAERLLQKPFKSADVDVEALLLVGLYQLLYTRVPAHAAIGETVGCADKLKKPWAKALLNAVLRRAQRESSEILAELERDPVVRTAHPRWLQKSLKAFWPEQWEAICAANNAHPPMILRVNRRHHSRDAYLELLREAGLQASACQYSVDGILLEQACDVRGLPGFDQGWISVQDEAAQLAADLLDLAPGQRVLDACCAPGGKTCHLLEAEVKLDSVVAIDLEAKRLTRVRENLDRLGLDAQLIACDARDTASWWDGKGFQRILLDAPCSATGVIRRHPDIKMTRQADDIPALAALQGELLDALWPTLEVGGILLYATCSTLPTENTEVIEAFLARTPGARELDLATQAGLRQPHGRQLLAQEGGHDGFYYAKLIKIAAARG</sequence>
<evidence type="ECO:0000313" key="2">
    <source>
        <dbReference type="Proteomes" id="UP001615411"/>
    </source>
</evidence>
<keyword evidence="1" id="KW-0489">Methyltransferase</keyword>
<dbReference type="EC" id="2.1.1.176" evidence="1"/>
<accession>A0ACC7LT73</accession>